<dbReference type="InterPro" id="IPR025197">
    <property type="entry name" value="DUF4116"/>
</dbReference>
<accession>A0AAD7U6J2</accession>
<gene>
    <name evidence="4" type="ORF">CTAYLR_003108</name>
</gene>
<keyword evidence="2" id="KW-1133">Transmembrane helix</keyword>
<dbReference type="Proteomes" id="UP001230188">
    <property type="component" value="Unassembled WGS sequence"/>
</dbReference>
<feature type="domain" description="DUF4116" evidence="3">
    <location>
        <begin position="403"/>
        <end position="446"/>
    </location>
</feature>
<evidence type="ECO:0000256" key="2">
    <source>
        <dbReference type="SAM" id="Phobius"/>
    </source>
</evidence>
<evidence type="ECO:0000256" key="1">
    <source>
        <dbReference type="SAM" id="MobiDB-lite"/>
    </source>
</evidence>
<organism evidence="4 5">
    <name type="scientific">Chrysophaeum taylorii</name>
    <dbReference type="NCBI Taxonomy" id="2483200"/>
    <lineage>
        <taxon>Eukaryota</taxon>
        <taxon>Sar</taxon>
        <taxon>Stramenopiles</taxon>
        <taxon>Ochrophyta</taxon>
        <taxon>Pelagophyceae</taxon>
        <taxon>Pelagomonadales</taxon>
        <taxon>Pelagomonadaceae</taxon>
        <taxon>Chrysophaeum</taxon>
    </lineage>
</organism>
<dbReference type="AlphaFoldDB" id="A0AAD7U6J2"/>
<protein>
    <recommendedName>
        <fullName evidence="3">DUF4116 domain-containing protein</fullName>
    </recommendedName>
</protein>
<keyword evidence="2" id="KW-0812">Transmembrane</keyword>
<keyword evidence="2" id="KW-0472">Membrane</keyword>
<evidence type="ECO:0000313" key="5">
    <source>
        <dbReference type="Proteomes" id="UP001230188"/>
    </source>
</evidence>
<proteinExistence type="predicted"/>
<name>A0AAD7U6J2_9STRA</name>
<feature type="region of interest" description="Disordered" evidence="1">
    <location>
        <begin position="133"/>
        <end position="218"/>
    </location>
</feature>
<dbReference type="Pfam" id="PF13475">
    <property type="entry name" value="DUF4116"/>
    <property type="match status" value="3"/>
</dbReference>
<dbReference type="EMBL" id="JAQMWT010000664">
    <property type="protein sequence ID" value="KAJ8598689.1"/>
    <property type="molecule type" value="Genomic_DNA"/>
</dbReference>
<feature type="compositionally biased region" description="Basic and acidic residues" evidence="1">
    <location>
        <begin position="140"/>
        <end position="154"/>
    </location>
</feature>
<comment type="caution">
    <text evidence="4">The sequence shown here is derived from an EMBL/GenBank/DDBJ whole genome shotgun (WGS) entry which is preliminary data.</text>
</comment>
<evidence type="ECO:0000313" key="4">
    <source>
        <dbReference type="EMBL" id="KAJ8598689.1"/>
    </source>
</evidence>
<feature type="domain" description="DUF4116" evidence="3">
    <location>
        <begin position="453"/>
        <end position="501"/>
    </location>
</feature>
<feature type="transmembrane region" description="Helical" evidence="2">
    <location>
        <begin position="45"/>
        <end position="63"/>
    </location>
</feature>
<feature type="transmembrane region" description="Helical" evidence="2">
    <location>
        <begin position="69"/>
        <end position="89"/>
    </location>
</feature>
<evidence type="ECO:0000259" key="3">
    <source>
        <dbReference type="Pfam" id="PF13475"/>
    </source>
</evidence>
<feature type="transmembrane region" description="Helical" evidence="2">
    <location>
        <begin position="341"/>
        <end position="363"/>
    </location>
</feature>
<reference evidence="4" key="1">
    <citation type="submission" date="2023-01" db="EMBL/GenBank/DDBJ databases">
        <title>Metagenome sequencing of chrysophaentin producing Chrysophaeum taylorii.</title>
        <authorList>
            <person name="Davison J."/>
            <person name="Bewley C."/>
        </authorList>
    </citation>
    <scope>NUCLEOTIDE SEQUENCE</scope>
    <source>
        <strain evidence="4">NIES-1699</strain>
    </source>
</reference>
<feature type="transmembrane region" description="Helical" evidence="2">
    <location>
        <begin position="250"/>
        <end position="269"/>
    </location>
</feature>
<sequence>MSLWEPRFSLLADSCLGKRILRCARALADTRVCVAWMQTLGDTRLVRWIFALLCLLPIADIVSDIHQTVFFAVEGWAGSFSLALIVVYCSWRFGTLYAGCHPKPTCCRVLVLYVPGLVIPFWSVIARNETEAQDAELPADTEHDATDSSDHASIDARPQVDPGEENEESPPGDGGETTSSDDETVGQGAPGDDTVETGLSADQNDEGPKGDNNNPTRTLFNLENDQLYVLGVIEDAGREYQLLSSCCERFVLILYFEAKVLCLILIYYVRFLWNASLTLAREALMRADDRPEDARQHEIYSLVLACLEGLFESTPQLMLQISTYRWAIKKNLDEPFMGVSYTTWFAVSAFFSCVGILKAAILFGCNFNEILNVLAPSVERARFARARRDRILNDETPDILKRDKQFVLAVVRKRGWALRYADPELKKDKEFVLAAVRESGYALDGAALELRIDKEFVLAAVRESGTALNGAAPELKKDKEVVLAAVRQHGYVLRYAAPELKKDKEVVLAAVRENGYALEYAAPELKKDKEFVLAVVREHGYVLRYADPELKKDKEVVLAAVRGYRYALRYAAPELKKDKEVRRAARGY</sequence>
<keyword evidence="5" id="KW-1185">Reference proteome</keyword>
<feature type="domain" description="DUF4116" evidence="3">
    <location>
        <begin position="503"/>
        <end position="551"/>
    </location>
</feature>